<feature type="compositionally biased region" description="Polar residues" evidence="1">
    <location>
        <begin position="158"/>
        <end position="167"/>
    </location>
</feature>
<dbReference type="OrthoDB" id="2448871at2759"/>
<organism evidence="2 3">
    <name type="scientific">Modicella reniformis</name>
    <dbReference type="NCBI Taxonomy" id="1440133"/>
    <lineage>
        <taxon>Eukaryota</taxon>
        <taxon>Fungi</taxon>
        <taxon>Fungi incertae sedis</taxon>
        <taxon>Mucoromycota</taxon>
        <taxon>Mortierellomycotina</taxon>
        <taxon>Mortierellomycetes</taxon>
        <taxon>Mortierellales</taxon>
        <taxon>Mortierellaceae</taxon>
        <taxon>Modicella</taxon>
    </lineage>
</organism>
<accession>A0A9P6J0Y3</accession>
<feature type="compositionally biased region" description="Polar residues" evidence="1">
    <location>
        <begin position="40"/>
        <end position="59"/>
    </location>
</feature>
<feature type="non-terminal residue" evidence="2">
    <location>
        <position position="1"/>
    </location>
</feature>
<feature type="region of interest" description="Disordered" evidence="1">
    <location>
        <begin position="253"/>
        <end position="499"/>
    </location>
</feature>
<name>A0A9P6J0Y3_9FUNG</name>
<keyword evidence="3" id="KW-1185">Reference proteome</keyword>
<feature type="region of interest" description="Disordered" evidence="1">
    <location>
        <begin position="1"/>
        <end position="129"/>
    </location>
</feature>
<feature type="compositionally biased region" description="Basic and acidic residues" evidence="1">
    <location>
        <begin position="390"/>
        <end position="400"/>
    </location>
</feature>
<feature type="compositionally biased region" description="Polar residues" evidence="1">
    <location>
        <begin position="260"/>
        <end position="271"/>
    </location>
</feature>
<dbReference type="Proteomes" id="UP000749646">
    <property type="component" value="Unassembled WGS sequence"/>
</dbReference>
<evidence type="ECO:0000313" key="3">
    <source>
        <dbReference type="Proteomes" id="UP000749646"/>
    </source>
</evidence>
<feature type="compositionally biased region" description="Basic residues" evidence="1">
    <location>
        <begin position="465"/>
        <end position="478"/>
    </location>
</feature>
<feature type="compositionally biased region" description="Basic residues" evidence="1">
    <location>
        <begin position="276"/>
        <end position="287"/>
    </location>
</feature>
<feature type="compositionally biased region" description="Acidic residues" evidence="1">
    <location>
        <begin position="487"/>
        <end position="499"/>
    </location>
</feature>
<feature type="compositionally biased region" description="Basic and acidic residues" evidence="1">
    <location>
        <begin position="110"/>
        <end position="125"/>
    </location>
</feature>
<feature type="compositionally biased region" description="Low complexity" evidence="1">
    <location>
        <begin position="288"/>
        <end position="302"/>
    </location>
</feature>
<feature type="compositionally biased region" description="Basic and acidic residues" evidence="1">
    <location>
        <begin position="356"/>
        <end position="365"/>
    </location>
</feature>
<feature type="compositionally biased region" description="Basic and acidic residues" evidence="1">
    <location>
        <begin position="435"/>
        <end position="446"/>
    </location>
</feature>
<proteinExistence type="predicted"/>
<evidence type="ECO:0000313" key="2">
    <source>
        <dbReference type="EMBL" id="KAF9956463.1"/>
    </source>
</evidence>
<protein>
    <submittedName>
        <fullName evidence="2">Uncharacterized protein</fullName>
    </submittedName>
</protein>
<dbReference type="EMBL" id="JAAAHW010006683">
    <property type="protein sequence ID" value="KAF9956463.1"/>
    <property type="molecule type" value="Genomic_DNA"/>
</dbReference>
<comment type="caution">
    <text evidence="2">The sequence shown here is derived from an EMBL/GenBank/DDBJ whole genome shotgun (WGS) entry which is preliminary data.</text>
</comment>
<feature type="compositionally biased region" description="Low complexity" evidence="1">
    <location>
        <begin position="168"/>
        <end position="184"/>
    </location>
</feature>
<feature type="region of interest" description="Disordered" evidence="1">
    <location>
        <begin position="156"/>
        <end position="185"/>
    </location>
</feature>
<dbReference type="AlphaFoldDB" id="A0A9P6J0Y3"/>
<gene>
    <name evidence="2" type="ORF">BGZ65_002688</name>
</gene>
<sequence>EKVSKFQPKIDSMLPRMLNKGGGTTSTKPTPEKRPAGIANNRSSPHATIATSSEFTIKPTTTTSLPAATAGAEASTSAYKSKAKKRPSNPATSIATLIPKGSRAKPLPRKIQDSSAREPLAEQSDKPGGQLEQAIILSSPLPSLSSFMDLNKDKNTDFETQQPHSKVTTPPGITTTRETSTTRTATEKIPSVISVNSLKSDTFASGIPSVQVERIANWMGGVKEAMELNDNSQDLSETPTSLPQVIVIEAPVSKKDIQPDNETSAETTIATGTHRPALRRPPPRNPRHAQAPVSSSPSPSQQLRIRSPDIIIQSSLEEDTPLATAAETSEKTPSETKSVKTKSPISSLPPVPLFHETSDIGERHMKTSGPSSKTTTTTITTIESASTGADAERSGYHHGSDDEDDRSTIVGGQPTQDSFAELASLPSSFTNENIHNVDEKEEEQPKEPSLPSALTSSCLRELGILKRKSSTNRSGPGKRRTERDASLAEEGDEEADENENIILAQREVFPESIGAAPASLTFSSASCNVLEVPTYTFALPNRIRKMEEDSKDLNDDWQPGQRPVPGASMVFERRSFPSIPSHISYSTLPTMPTFISPFPSLDENNRDEELTQEPDLNQTQDLPLSDQDVYSQPSQALLSTLSSMPKIPSLIIIDSQSERSQEDDS</sequence>
<feature type="compositionally biased region" description="Polar residues" evidence="1">
    <location>
        <begin position="425"/>
        <end position="434"/>
    </location>
</feature>
<feature type="region of interest" description="Disordered" evidence="1">
    <location>
        <begin position="611"/>
        <end position="631"/>
    </location>
</feature>
<feature type="compositionally biased region" description="Low complexity" evidence="1">
    <location>
        <begin position="367"/>
        <end position="389"/>
    </location>
</feature>
<reference evidence="2" key="1">
    <citation type="journal article" date="2020" name="Fungal Divers.">
        <title>Resolving the Mortierellaceae phylogeny through synthesis of multi-gene phylogenetics and phylogenomics.</title>
        <authorList>
            <person name="Vandepol N."/>
            <person name="Liber J."/>
            <person name="Desiro A."/>
            <person name="Na H."/>
            <person name="Kennedy M."/>
            <person name="Barry K."/>
            <person name="Grigoriev I.V."/>
            <person name="Miller A.N."/>
            <person name="O'Donnell K."/>
            <person name="Stajich J.E."/>
            <person name="Bonito G."/>
        </authorList>
    </citation>
    <scope>NUCLEOTIDE SEQUENCE</scope>
    <source>
        <strain evidence="2">MES-2147</strain>
    </source>
</reference>
<evidence type="ECO:0000256" key="1">
    <source>
        <dbReference type="SAM" id="MobiDB-lite"/>
    </source>
</evidence>
<feature type="compositionally biased region" description="Basic and acidic residues" evidence="1">
    <location>
        <begin position="328"/>
        <end position="338"/>
    </location>
</feature>
<feature type="compositionally biased region" description="Low complexity" evidence="1">
    <location>
        <begin position="60"/>
        <end position="80"/>
    </location>
</feature>
<feature type="compositionally biased region" description="Polar residues" evidence="1">
    <location>
        <begin position="614"/>
        <end position="631"/>
    </location>
</feature>